<dbReference type="EMBL" id="CM029050">
    <property type="protein sequence ID" value="KAG2567586.1"/>
    <property type="molecule type" value="Genomic_DNA"/>
</dbReference>
<dbReference type="SUPFAM" id="SSF53098">
    <property type="entry name" value="Ribonuclease H-like"/>
    <property type="match status" value="1"/>
</dbReference>
<accession>A0A8T0Q9R3</accession>
<dbReference type="AlphaFoldDB" id="A0A8T0Q9R3"/>
<keyword evidence="4" id="KW-1185">Reference proteome</keyword>
<feature type="domain" description="TTF-type" evidence="2">
    <location>
        <begin position="181"/>
        <end position="279"/>
    </location>
</feature>
<dbReference type="Pfam" id="PF14291">
    <property type="entry name" value="DUF4371"/>
    <property type="match status" value="1"/>
</dbReference>
<name>A0A8T0Q9R3_PANVG</name>
<dbReference type="Pfam" id="PF05699">
    <property type="entry name" value="Dimer_Tnp_hAT"/>
    <property type="match status" value="1"/>
</dbReference>
<comment type="caution">
    <text evidence="3">The sequence shown here is derived from an EMBL/GenBank/DDBJ whole genome shotgun (WGS) entry which is preliminary data.</text>
</comment>
<reference evidence="3" key="1">
    <citation type="submission" date="2020-05" db="EMBL/GenBank/DDBJ databases">
        <title>WGS assembly of Panicum virgatum.</title>
        <authorList>
            <person name="Lovell J.T."/>
            <person name="Jenkins J."/>
            <person name="Shu S."/>
            <person name="Juenger T.E."/>
            <person name="Schmutz J."/>
        </authorList>
    </citation>
    <scope>NUCLEOTIDE SEQUENCE</scope>
    <source>
        <strain evidence="3">AP13</strain>
    </source>
</reference>
<dbReference type="InterPro" id="IPR025398">
    <property type="entry name" value="DUF4371"/>
</dbReference>
<dbReference type="SMART" id="SM00597">
    <property type="entry name" value="ZnF_TTF"/>
    <property type="match status" value="1"/>
</dbReference>
<evidence type="ECO:0000256" key="1">
    <source>
        <dbReference type="SAM" id="MobiDB-lite"/>
    </source>
</evidence>
<evidence type="ECO:0000313" key="4">
    <source>
        <dbReference type="Proteomes" id="UP000823388"/>
    </source>
</evidence>
<dbReference type="GO" id="GO:0046983">
    <property type="term" value="F:protein dimerization activity"/>
    <property type="evidence" value="ECO:0007669"/>
    <property type="project" value="InterPro"/>
</dbReference>
<dbReference type="PANTHER" id="PTHR11697">
    <property type="entry name" value="GENERAL TRANSCRIPTION FACTOR 2-RELATED ZINC FINGER PROTEIN"/>
    <property type="match status" value="1"/>
</dbReference>
<dbReference type="PANTHER" id="PTHR11697:SF230">
    <property type="entry name" value="ZINC FINGER, MYM DOMAIN CONTAINING 1"/>
    <property type="match status" value="1"/>
</dbReference>
<proteinExistence type="predicted"/>
<dbReference type="InterPro" id="IPR006580">
    <property type="entry name" value="Znf_TTF"/>
</dbReference>
<dbReference type="InterPro" id="IPR008906">
    <property type="entry name" value="HATC_C_dom"/>
</dbReference>
<feature type="region of interest" description="Disordered" evidence="1">
    <location>
        <begin position="81"/>
        <end position="126"/>
    </location>
</feature>
<evidence type="ECO:0000259" key="2">
    <source>
        <dbReference type="SMART" id="SM00597"/>
    </source>
</evidence>
<dbReference type="OrthoDB" id="632749at2759"/>
<sequence length="885" mass="101782">MKKRKTVDLKSLWEKASKTRKVELGSTSIPEPVAVTSVVGSVAQPQDPPSVVLETIVSQVHNESIPSVDHEIASRELEIASNDPNTATTELGEEQEQQQHRSGEFTEPSTWSPIRDGDDSGDESNDEAIYDIDRLSHDPGNRIPIKRYNVNERNSVIRAFIALGPCQPWDHDFPIRYIGGKPRRFVPDWFHQFRWLEYSVQKDTAFCFVCYLFKHKLNSSGGDAFVTTGFRNWHMKSRITKHCGSVNSFHNMAQEKYNLFITPKRSIVEKFATINENDKADYMSRLSYSIQCAKYLLRQGLASRGHDESENSLNKGNFKELLNMLAKNFEEVGRVVLKNAPKNCKMTSPEIQRQIANCCAKETTKLLMEDLGGNYFAILADESSDVYQNEQLALCLRYVDKKGRVVERFLGIVHVESTTSLTLKIAIEKLLMEHNLSWSMVRGQGYDGASNMKGHVNGLKKLIMDECPSAFYVHCFAHQLQLSLVAVAKENPDCIWFFDQVRFLLNLIGNSCKKAQMLREAQAQRILEALEFDDIQTGKGLNQEMGLGRPGDTRWGSHYKTVMHLLSLYPSIRKVLTKVGDDRSQGVECAHAQTMLTIFRSYEFVFMAHLMQTVLGFTADLNYALQKRDQDIVNAVELISLTKLQLHQLREDQGWEDFLKEVESFCVKNKIKIPDMDIFYKPVGRDRRFFVQIKNLHRYRVDMFLSIIDRQLLELNERFSEVNTELLVCMAAFSPIDSFAAFDKDKLVKLAGFYPNDFSLLELRHLPTSLTLYINDMLADERFNNVKTLAELSVKLVETNKYDRHQIVYKLLKLVIVLPVATASVERVFSVMNYVKNKLRNKLGDQYLNDCLVTFIEREFFLQVQDKNIINRFQAMKERRFKGRL</sequence>
<evidence type="ECO:0000313" key="3">
    <source>
        <dbReference type="EMBL" id="KAG2567586.1"/>
    </source>
</evidence>
<protein>
    <recommendedName>
        <fullName evidence="2">TTF-type domain-containing protein</fullName>
    </recommendedName>
</protein>
<dbReference type="InterPro" id="IPR012337">
    <property type="entry name" value="RNaseH-like_sf"/>
</dbReference>
<organism evidence="3 4">
    <name type="scientific">Panicum virgatum</name>
    <name type="common">Blackwell switchgrass</name>
    <dbReference type="NCBI Taxonomy" id="38727"/>
    <lineage>
        <taxon>Eukaryota</taxon>
        <taxon>Viridiplantae</taxon>
        <taxon>Streptophyta</taxon>
        <taxon>Embryophyta</taxon>
        <taxon>Tracheophyta</taxon>
        <taxon>Spermatophyta</taxon>
        <taxon>Magnoliopsida</taxon>
        <taxon>Liliopsida</taxon>
        <taxon>Poales</taxon>
        <taxon>Poaceae</taxon>
        <taxon>PACMAD clade</taxon>
        <taxon>Panicoideae</taxon>
        <taxon>Panicodae</taxon>
        <taxon>Paniceae</taxon>
        <taxon>Panicinae</taxon>
        <taxon>Panicum</taxon>
        <taxon>Panicum sect. Hiantes</taxon>
    </lineage>
</organism>
<gene>
    <name evidence="3" type="ORF">PVAP13_7NG335448</name>
</gene>
<dbReference type="Proteomes" id="UP000823388">
    <property type="component" value="Chromosome 7N"/>
</dbReference>
<dbReference type="InterPro" id="IPR055298">
    <property type="entry name" value="AtLOH3-like"/>
</dbReference>